<dbReference type="AlphaFoldDB" id="A0A074YWR9"/>
<dbReference type="Proteomes" id="UP000054324">
    <property type="component" value="Unassembled WGS sequence"/>
</dbReference>
<protein>
    <submittedName>
        <fullName evidence="1">Uncharacterized protein</fullName>
    </submittedName>
</protein>
<evidence type="ECO:0000313" key="1">
    <source>
        <dbReference type="EMBL" id="KER19221.1"/>
    </source>
</evidence>
<organism evidence="1 2">
    <name type="scientific">Opisthorchis viverrini</name>
    <name type="common">Southeast Asian liver fluke</name>
    <dbReference type="NCBI Taxonomy" id="6198"/>
    <lineage>
        <taxon>Eukaryota</taxon>
        <taxon>Metazoa</taxon>
        <taxon>Spiralia</taxon>
        <taxon>Lophotrochozoa</taxon>
        <taxon>Platyhelminthes</taxon>
        <taxon>Trematoda</taxon>
        <taxon>Digenea</taxon>
        <taxon>Opisthorchiida</taxon>
        <taxon>Opisthorchiata</taxon>
        <taxon>Opisthorchiidae</taxon>
        <taxon>Opisthorchis</taxon>
    </lineage>
</organism>
<gene>
    <name evidence="1" type="ORF">T265_15611</name>
</gene>
<sequence length="80" mass="9244">MTERKRKTAAAFLGKSNDSTMLGYILQRFIEALAFFFSFTHDLLLTGLVGLHIQSFWNTMTIQNLFKMDKDFSKESTSVR</sequence>
<keyword evidence="2" id="KW-1185">Reference proteome</keyword>
<accession>A0A074YWR9</accession>
<dbReference type="EMBL" id="KL597285">
    <property type="protein sequence ID" value="KER19221.1"/>
    <property type="molecule type" value="Genomic_DNA"/>
</dbReference>
<reference evidence="1 2" key="1">
    <citation type="submission" date="2013-11" db="EMBL/GenBank/DDBJ databases">
        <title>Opisthorchis viverrini - life in the bile duct.</title>
        <authorList>
            <person name="Young N.D."/>
            <person name="Nagarajan N."/>
            <person name="Lin S.J."/>
            <person name="Korhonen P.K."/>
            <person name="Jex A.R."/>
            <person name="Hall R.S."/>
            <person name="Safavi-Hemami H."/>
            <person name="Kaewkong W."/>
            <person name="Bertrand D."/>
            <person name="Gao S."/>
            <person name="Seet Q."/>
            <person name="Wongkham S."/>
            <person name="Teh B.T."/>
            <person name="Wongkham C."/>
            <person name="Intapan P.M."/>
            <person name="Maleewong W."/>
            <person name="Yang X."/>
            <person name="Hu M."/>
            <person name="Wang Z."/>
            <person name="Hofmann A."/>
            <person name="Sternberg P.W."/>
            <person name="Tan P."/>
            <person name="Wang J."/>
            <person name="Gasser R.B."/>
        </authorList>
    </citation>
    <scope>NUCLEOTIDE SEQUENCE [LARGE SCALE GENOMIC DNA]</scope>
</reference>
<feature type="non-terminal residue" evidence="1">
    <location>
        <position position="80"/>
    </location>
</feature>
<evidence type="ECO:0000313" key="2">
    <source>
        <dbReference type="Proteomes" id="UP000054324"/>
    </source>
</evidence>
<name>A0A074YWR9_OPIVI</name>
<dbReference type="KEGG" id="ovi:T265_15611"/>
<dbReference type="GeneID" id="20329776"/>
<dbReference type="RefSeq" id="XP_009177030.1">
    <property type="nucleotide sequence ID" value="XM_009178766.1"/>
</dbReference>
<dbReference type="CTD" id="20329776"/>
<proteinExistence type="predicted"/>